<dbReference type="GO" id="GO:0006446">
    <property type="term" value="P:regulation of translational initiation"/>
    <property type="evidence" value="ECO:0007669"/>
    <property type="project" value="TreeGrafter"/>
</dbReference>
<dbReference type="PANTHER" id="PTHR16301:SF25">
    <property type="entry name" value="PROTEIN IMPACT"/>
    <property type="match status" value="1"/>
</dbReference>
<dbReference type="GO" id="GO:0140469">
    <property type="term" value="P:GCN2-mediated signaling"/>
    <property type="evidence" value="ECO:0007669"/>
    <property type="project" value="TreeGrafter"/>
</dbReference>
<sequence>MHKRRATSPPQPASAQTKAARRTEETGDVKSGTAQSPSASDGHGNRTPTRGADDVSNSSGINSKTSGHEEHSQPSRSLSALAPEFVPRPASNSTSNSGTTAPAITKSNVTPLVQAELPFASQSTFKSQSRQTSKDSEAPSPSKSIIRPVFKSEPLQIKDSTFQARLFSLESPSQTPKILAYMRRQYPDFQHHMSGWRYLVLKPGMTGLEGEDAFEVQQGCDDDGEKRGGKAVVDVIEKMGLCDVVVVVSRQFGGTLLGPARFTHIADCTRAVCTAMYERERAAERASRVADLVAQLREWDTEVAELRLEIVALEPNKSKVETNADEKGKQPTISVSLKPPDYTSVLNPPDVEKAERLLQARQKTVQSLKASLEKKRAKQDAEELPS</sequence>
<name>A0A8H3G8Z4_9AGAM</name>
<proteinExistence type="inferred from homology"/>
<dbReference type="Proteomes" id="UP000663850">
    <property type="component" value="Unassembled WGS sequence"/>
</dbReference>
<dbReference type="InterPro" id="IPR023582">
    <property type="entry name" value="Impact"/>
</dbReference>
<comment type="caution">
    <text evidence="4">The sequence shown here is derived from an EMBL/GenBank/DDBJ whole genome shotgun (WGS) entry which is preliminary data.</text>
</comment>
<feature type="domain" description="Impact N-terminal" evidence="3">
    <location>
        <begin position="158"/>
        <end position="272"/>
    </location>
</feature>
<gene>
    <name evidence="4" type="ORF">RDB_LOCUS29842</name>
</gene>
<accession>A0A8H3G8Z4</accession>
<dbReference type="GO" id="GO:0005737">
    <property type="term" value="C:cytoplasm"/>
    <property type="evidence" value="ECO:0007669"/>
    <property type="project" value="TreeGrafter"/>
</dbReference>
<evidence type="ECO:0000313" key="5">
    <source>
        <dbReference type="Proteomes" id="UP000663850"/>
    </source>
</evidence>
<dbReference type="EMBL" id="CAJMWZ010001750">
    <property type="protein sequence ID" value="CAE6441361.1"/>
    <property type="molecule type" value="Genomic_DNA"/>
</dbReference>
<dbReference type="InterPro" id="IPR036956">
    <property type="entry name" value="Impact_N_sf"/>
</dbReference>
<dbReference type="PANTHER" id="PTHR16301">
    <property type="entry name" value="IMPACT-RELATED"/>
    <property type="match status" value="1"/>
</dbReference>
<protein>
    <recommendedName>
        <fullName evidence="3">Impact N-terminal domain-containing protein</fullName>
    </recommendedName>
</protein>
<dbReference type="AlphaFoldDB" id="A0A8H3G8Z4"/>
<evidence type="ECO:0000256" key="1">
    <source>
        <dbReference type="ARBA" id="ARBA00007665"/>
    </source>
</evidence>
<reference evidence="4" key="1">
    <citation type="submission" date="2021-01" db="EMBL/GenBank/DDBJ databases">
        <authorList>
            <person name="Kaushik A."/>
        </authorList>
    </citation>
    <scope>NUCLEOTIDE SEQUENCE</scope>
    <source>
        <strain evidence="4">Type strain: AG8-Rh-89/</strain>
    </source>
</reference>
<dbReference type="Gene3D" id="3.30.230.30">
    <property type="entry name" value="Impact, N-terminal domain"/>
    <property type="match status" value="1"/>
</dbReference>
<dbReference type="SUPFAM" id="SSF54211">
    <property type="entry name" value="Ribosomal protein S5 domain 2-like"/>
    <property type="match status" value="1"/>
</dbReference>
<feature type="compositionally biased region" description="Basic and acidic residues" evidence="2">
    <location>
        <begin position="320"/>
        <end position="329"/>
    </location>
</feature>
<dbReference type="Pfam" id="PF01205">
    <property type="entry name" value="Impact_N"/>
    <property type="match status" value="1"/>
</dbReference>
<evidence type="ECO:0000256" key="2">
    <source>
        <dbReference type="SAM" id="MobiDB-lite"/>
    </source>
</evidence>
<evidence type="ECO:0000313" key="4">
    <source>
        <dbReference type="EMBL" id="CAE6441361.1"/>
    </source>
</evidence>
<feature type="compositionally biased region" description="Low complexity" evidence="2">
    <location>
        <begin position="89"/>
        <end position="103"/>
    </location>
</feature>
<feature type="region of interest" description="Disordered" evidence="2">
    <location>
        <begin position="120"/>
        <end position="145"/>
    </location>
</feature>
<evidence type="ECO:0000259" key="3">
    <source>
        <dbReference type="Pfam" id="PF01205"/>
    </source>
</evidence>
<comment type="similarity">
    <text evidence="1">Belongs to the IMPACT family.</text>
</comment>
<feature type="compositionally biased region" description="Polar residues" evidence="2">
    <location>
        <begin position="120"/>
        <end position="131"/>
    </location>
</feature>
<dbReference type="InterPro" id="IPR001498">
    <property type="entry name" value="Impact_N"/>
</dbReference>
<feature type="region of interest" description="Disordered" evidence="2">
    <location>
        <begin position="1"/>
        <end position="106"/>
    </location>
</feature>
<feature type="compositionally biased region" description="Polar residues" evidence="2">
    <location>
        <begin position="55"/>
        <end position="65"/>
    </location>
</feature>
<organism evidence="4 5">
    <name type="scientific">Rhizoctonia solani</name>
    <dbReference type="NCBI Taxonomy" id="456999"/>
    <lineage>
        <taxon>Eukaryota</taxon>
        <taxon>Fungi</taxon>
        <taxon>Dikarya</taxon>
        <taxon>Basidiomycota</taxon>
        <taxon>Agaricomycotina</taxon>
        <taxon>Agaricomycetes</taxon>
        <taxon>Cantharellales</taxon>
        <taxon>Ceratobasidiaceae</taxon>
        <taxon>Rhizoctonia</taxon>
    </lineage>
</organism>
<dbReference type="InterPro" id="IPR020568">
    <property type="entry name" value="Ribosomal_Su5_D2-typ_SF"/>
</dbReference>
<feature type="region of interest" description="Disordered" evidence="2">
    <location>
        <begin position="320"/>
        <end position="350"/>
    </location>
</feature>